<keyword evidence="11" id="KW-1185">Reference proteome</keyword>
<gene>
    <name evidence="10" type="ORF">CEY00_Acc12338</name>
</gene>
<evidence type="ECO:0000256" key="1">
    <source>
        <dbReference type="ARBA" id="ARBA00002689"/>
    </source>
</evidence>
<evidence type="ECO:0000256" key="5">
    <source>
        <dbReference type="ARBA" id="ARBA00022792"/>
    </source>
</evidence>
<dbReference type="InParanoid" id="A0A2R6QYS5"/>
<evidence type="ECO:0000256" key="8">
    <source>
        <dbReference type="ARBA" id="ARBA00023136"/>
    </source>
</evidence>
<dbReference type="FunCoup" id="A0A2R6QYS5">
    <property type="interactions" value="1119"/>
</dbReference>
<dbReference type="STRING" id="1590841.A0A2R6QYS5"/>
<keyword evidence="7" id="KW-0496">Mitochondrion</keyword>
<dbReference type="AlphaFoldDB" id="A0A2R6QYS5"/>
<keyword evidence="8" id="KW-0472">Membrane</keyword>
<accession>A0A2R6QYS5</accession>
<dbReference type="Pfam" id="PF04418">
    <property type="entry name" value="DUF543"/>
    <property type="match status" value="1"/>
</dbReference>
<comment type="function">
    <text evidence="1">Component of the MICOS complex, a large protein complex of the mitochondrial inner membrane that plays crucial roles in the maintenance of crista junctions, inner membrane architecture, and formation of contact sites to the outer membrane.</text>
</comment>
<keyword evidence="4" id="KW-0812">Transmembrane</keyword>
<keyword evidence="6" id="KW-1133">Transmembrane helix</keyword>
<dbReference type="OrthoDB" id="1916310at2759"/>
<evidence type="ECO:0000256" key="2">
    <source>
        <dbReference type="ARBA" id="ARBA00004434"/>
    </source>
</evidence>
<evidence type="ECO:0000313" key="10">
    <source>
        <dbReference type="EMBL" id="PSS17550.1"/>
    </source>
</evidence>
<comment type="caution">
    <text evidence="10">The sequence shown here is derived from an EMBL/GenBank/DDBJ whole genome shotgun (WGS) entry which is preliminary data.</text>
</comment>
<name>A0A2R6QYS5_ACTCC</name>
<dbReference type="PANTHER" id="PTHR21304">
    <property type="entry name" value="MICOS COMPLEX SUBUNIT MIC10"/>
    <property type="match status" value="1"/>
</dbReference>
<reference evidence="11" key="2">
    <citation type="journal article" date="2018" name="BMC Genomics">
        <title>A manually annotated Actinidia chinensis var. chinensis (kiwifruit) genome highlights the challenges associated with draft genomes and gene prediction in plants.</title>
        <authorList>
            <person name="Pilkington S.M."/>
            <person name="Crowhurst R."/>
            <person name="Hilario E."/>
            <person name="Nardozza S."/>
            <person name="Fraser L."/>
            <person name="Peng Y."/>
            <person name="Gunaseelan K."/>
            <person name="Simpson R."/>
            <person name="Tahir J."/>
            <person name="Deroles S.C."/>
            <person name="Templeton K."/>
            <person name="Luo Z."/>
            <person name="Davy M."/>
            <person name="Cheng C."/>
            <person name="McNeilage M."/>
            <person name="Scaglione D."/>
            <person name="Liu Y."/>
            <person name="Zhang Q."/>
            <person name="Datson P."/>
            <person name="De Silva N."/>
            <person name="Gardiner S.E."/>
            <person name="Bassett H."/>
            <person name="Chagne D."/>
            <person name="McCallum J."/>
            <person name="Dzierzon H."/>
            <person name="Deng C."/>
            <person name="Wang Y.Y."/>
            <person name="Barron L."/>
            <person name="Manako K."/>
            <person name="Bowen J."/>
            <person name="Foster T.M."/>
            <person name="Erridge Z.A."/>
            <person name="Tiffin H."/>
            <person name="Waite C.N."/>
            <person name="Davies K.M."/>
            <person name="Grierson E.P."/>
            <person name="Laing W.A."/>
            <person name="Kirk R."/>
            <person name="Chen X."/>
            <person name="Wood M."/>
            <person name="Montefiori M."/>
            <person name="Brummell D.A."/>
            <person name="Schwinn K.E."/>
            <person name="Catanach A."/>
            <person name="Fullerton C."/>
            <person name="Li D."/>
            <person name="Meiyalaghan S."/>
            <person name="Nieuwenhuizen N."/>
            <person name="Read N."/>
            <person name="Prakash R."/>
            <person name="Hunter D."/>
            <person name="Zhang H."/>
            <person name="McKenzie M."/>
            <person name="Knabel M."/>
            <person name="Harris A."/>
            <person name="Allan A.C."/>
            <person name="Gleave A."/>
            <person name="Chen A."/>
            <person name="Janssen B.J."/>
            <person name="Plunkett B."/>
            <person name="Ampomah-Dwamena C."/>
            <person name="Voogd C."/>
            <person name="Leif D."/>
            <person name="Lafferty D."/>
            <person name="Souleyre E.J.F."/>
            <person name="Varkonyi-Gasic E."/>
            <person name="Gambi F."/>
            <person name="Hanley J."/>
            <person name="Yao J.L."/>
            <person name="Cheung J."/>
            <person name="David K.M."/>
            <person name="Warren B."/>
            <person name="Marsh K."/>
            <person name="Snowden K.C."/>
            <person name="Lin-Wang K."/>
            <person name="Brian L."/>
            <person name="Martinez-Sanchez M."/>
            <person name="Wang M."/>
            <person name="Ileperuma N."/>
            <person name="Macnee N."/>
            <person name="Campin R."/>
            <person name="McAtee P."/>
            <person name="Drummond R.S.M."/>
            <person name="Espley R.V."/>
            <person name="Ireland H.S."/>
            <person name="Wu R."/>
            <person name="Atkinson R.G."/>
            <person name="Karunairetnam S."/>
            <person name="Bulley S."/>
            <person name="Chunkath S."/>
            <person name="Hanley Z."/>
            <person name="Storey R."/>
            <person name="Thrimawithana A.H."/>
            <person name="Thomson S."/>
            <person name="David C."/>
            <person name="Testolin R."/>
            <person name="Huang H."/>
            <person name="Hellens R.P."/>
            <person name="Schaffer R.J."/>
        </authorList>
    </citation>
    <scope>NUCLEOTIDE SEQUENCE [LARGE SCALE GENOMIC DNA]</scope>
    <source>
        <strain evidence="11">cv. Red5</strain>
    </source>
</reference>
<evidence type="ECO:0000256" key="6">
    <source>
        <dbReference type="ARBA" id="ARBA00022989"/>
    </source>
</evidence>
<evidence type="ECO:0000256" key="7">
    <source>
        <dbReference type="ARBA" id="ARBA00023128"/>
    </source>
</evidence>
<keyword evidence="5" id="KW-0999">Mitochondrion inner membrane</keyword>
<dbReference type="InterPro" id="IPR007512">
    <property type="entry name" value="Mic10"/>
</dbReference>
<dbReference type="Gramene" id="PSS17550">
    <property type="protein sequence ID" value="PSS17550"/>
    <property type="gene ID" value="CEY00_Acc12338"/>
</dbReference>
<feature type="region of interest" description="Disordered" evidence="9">
    <location>
        <begin position="1"/>
        <end position="72"/>
    </location>
</feature>
<reference evidence="10 11" key="1">
    <citation type="submission" date="2017-07" db="EMBL/GenBank/DDBJ databases">
        <title>An improved, manually edited Actinidia chinensis var. chinensis (kiwifruit) genome highlights the challenges associated with draft genomes and gene prediction in plants.</title>
        <authorList>
            <person name="Pilkington S."/>
            <person name="Crowhurst R."/>
            <person name="Hilario E."/>
            <person name="Nardozza S."/>
            <person name="Fraser L."/>
            <person name="Peng Y."/>
            <person name="Gunaseelan K."/>
            <person name="Simpson R."/>
            <person name="Tahir J."/>
            <person name="Deroles S."/>
            <person name="Templeton K."/>
            <person name="Luo Z."/>
            <person name="Davy M."/>
            <person name="Cheng C."/>
            <person name="Mcneilage M."/>
            <person name="Scaglione D."/>
            <person name="Liu Y."/>
            <person name="Zhang Q."/>
            <person name="Datson P."/>
            <person name="De Silva N."/>
            <person name="Gardiner S."/>
            <person name="Bassett H."/>
            <person name="Chagne D."/>
            <person name="Mccallum J."/>
            <person name="Dzierzon H."/>
            <person name="Deng C."/>
            <person name="Wang Y.-Y."/>
            <person name="Barron N."/>
            <person name="Manako K."/>
            <person name="Bowen J."/>
            <person name="Foster T."/>
            <person name="Erridge Z."/>
            <person name="Tiffin H."/>
            <person name="Waite C."/>
            <person name="Davies K."/>
            <person name="Grierson E."/>
            <person name="Laing W."/>
            <person name="Kirk R."/>
            <person name="Chen X."/>
            <person name="Wood M."/>
            <person name="Montefiori M."/>
            <person name="Brummell D."/>
            <person name="Schwinn K."/>
            <person name="Catanach A."/>
            <person name="Fullerton C."/>
            <person name="Li D."/>
            <person name="Meiyalaghan S."/>
            <person name="Nieuwenhuizen N."/>
            <person name="Read N."/>
            <person name="Prakash R."/>
            <person name="Hunter D."/>
            <person name="Zhang H."/>
            <person name="Mckenzie M."/>
            <person name="Knabel M."/>
            <person name="Harris A."/>
            <person name="Allan A."/>
            <person name="Chen A."/>
            <person name="Janssen B."/>
            <person name="Plunkett B."/>
            <person name="Dwamena C."/>
            <person name="Voogd C."/>
            <person name="Leif D."/>
            <person name="Lafferty D."/>
            <person name="Souleyre E."/>
            <person name="Varkonyi-Gasic E."/>
            <person name="Gambi F."/>
            <person name="Hanley J."/>
            <person name="Yao J.-L."/>
            <person name="Cheung J."/>
            <person name="David K."/>
            <person name="Warren B."/>
            <person name="Marsh K."/>
            <person name="Snowden K."/>
            <person name="Lin-Wang K."/>
            <person name="Brian L."/>
            <person name="Martinez-Sanchez M."/>
            <person name="Wang M."/>
            <person name="Ileperuma N."/>
            <person name="Macnee N."/>
            <person name="Campin R."/>
            <person name="Mcatee P."/>
            <person name="Drummond R."/>
            <person name="Espley R."/>
            <person name="Ireland H."/>
            <person name="Wu R."/>
            <person name="Atkinson R."/>
            <person name="Karunairetnam S."/>
            <person name="Bulley S."/>
            <person name="Chunkath S."/>
            <person name="Hanley Z."/>
            <person name="Storey R."/>
            <person name="Thrimawithana A."/>
            <person name="Thomson S."/>
            <person name="David C."/>
            <person name="Testolin R."/>
        </authorList>
    </citation>
    <scope>NUCLEOTIDE SEQUENCE [LARGE SCALE GENOMIC DNA]</scope>
    <source>
        <strain evidence="11">cv. Red5</strain>
        <tissue evidence="10">Young leaf</tissue>
    </source>
</reference>
<evidence type="ECO:0000256" key="3">
    <source>
        <dbReference type="ARBA" id="ARBA00006792"/>
    </source>
</evidence>
<dbReference type="GO" id="GO:0061617">
    <property type="term" value="C:MICOS complex"/>
    <property type="evidence" value="ECO:0007669"/>
    <property type="project" value="InterPro"/>
</dbReference>
<dbReference type="Proteomes" id="UP000241394">
    <property type="component" value="Chromosome LG11"/>
</dbReference>
<dbReference type="PANTHER" id="PTHR21304:SF0">
    <property type="entry name" value="MICOS COMPLEX SUBUNIT MIC10"/>
    <property type="match status" value="1"/>
</dbReference>
<proteinExistence type="inferred from homology"/>
<evidence type="ECO:0000313" key="11">
    <source>
        <dbReference type="Proteomes" id="UP000241394"/>
    </source>
</evidence>
<feature type="compositionally biased region" description="Basic and acidic residues" evidence="9">
    <location>
        <begin position="37"/>
        <end position="72"/>
    </location>
</feature>
<evidence type="ECO:0000256" key="9">
    <source>
        <dbReference type="SAM" id="MobiDB-lite"/>
    </source>
</evidence>
<protein>
    <submittedName>
        <fullName evidence="10">MICOS complex subunit Mic10 like</fullName>
    </submittedName>
</protein>
<comment type="subcellular location">
    <subcellularLocation>
        <location evidence="2">Mitochondrion inner membrane</location>
        <topology evidence="2">Single-pass membrane protein</topology>
    </subcellularLocation>
</comment>
<sequence>MGPCTNPGPQKAEYAEPQTNTESPVHHSLESRPSSTTKEREKQQNETLKRSEVIEGEEKMGENKETPPKLDLDAKWDTCLDLGVRRSVYSSFACAFSGLLLFRSPVTRWALVAFGAGVGIGSAYTECSYKFDGSPARLTTTKISDTPASPPDEQN</sequence>
<dbReference type="EMBL" id="NKQK01000011">
    <property type="protein sequence ID" value="PSS17550.1"/>
    <property type="molecule type" value="Genomic_DNA"/>
</dbReference>
<evidence type="ECO:0000256" key="4">
    <source>
        <dbReference type="ARBA" id="ARBA00022692"/>
    </source>
</evidence>
<comment type="similarity">
    <text evidence="3">Belongs to the MICOS complex subunit Mic10 family.</text>
</comment>
<organism evidence="10 11">
    <name type="scientific">Actinidia chinensis var. chinensis</name>
    <name type="common">Chinese soft-hair kiwi</name>
    <dbReference type="NCBI Taxonomy" id="1590841"/>
    <lineage>
        <taxon>Eukaryota</taxon>
        <taxon>Viridiplantae</taxon>
        <taxon>Streptophyta</taxon>
        <taxon>Embryophyta</taxon>
        <taxon>Tracheophyta</taxon>
        <taxon>Spermatophyta</taxon>
        <taxon>Magnoliopsida</taxon>
        <taxon>eudicotyledons</taxon>
        <taxon>Gunneridae</taxon>
        <taxon>Pentapetalae</taxon>
        <taxon>asterids</taxon>
        <taxon>Ericales</taxon>
        <taxon>Actinidiaceae</taxon>
        <taxon>Actinidia</taxon>
    </lineage>
</organism>